<dbReference type="HOGENOM" id="CLU_007383_10_5_4"/>
<dbReference type="RefSeq" id="WP_013541382.1">
    <property type="nucleotide sequence ID" value="NC_014931.1"/>
</dbReference>
<organism evidence="2 3">
    <name type="scientific">Variovorax paradoxus (strain EPS)</name>
    <dbReference type="NCBI Taxonomy" id="595537"/>
    <lineage>
        <taxon>Bacteria</taxon>
        <taxon>Pseudomonadati</taxon>
        <taxon>Pseudomonadota</taxon>
        <taxon>Betaproteobacteria</taxon>
        <taxon>Burkholderiales</taxon>
        <taxon>Comamonadaceae</taxon>
        <taxon>Variovorax</taxon>
    </lineage>
</organism>
<dbReference type="InterPro" id="IPR051604">
    <property type="entry name" value="Ergot_Alk_Oxidoreductase"/>
</dbReference>
<reference evidence="3" key="1">
    <citation type="submission" date="2010-12" db="EMBL/GenBank/DDBJ databases">
        <title>Complete sequence of Variovorax paradoxus EPS.</title>
        <authorList>
            <consortium name="US DOE Joint Genome Institute"/>
            <person name="Lucas S."/>
            <person name="Copeland A."/>
            <person name="Lapidus A."/>
            <person name="Cheng J.-F."/>
            <person name="Goodwin L."/>
            <person name="Pitluck S."/>
            <person name="Teshima H."/>
            <person name="Detter J.C."/>
            <person name="Han C."/>
            <person name="Tapia R."/>
            <person name="Land M."/>
            <person name="Hauser L."/>
            <person name="Kyrpides N."/>
            <person name="Ivanova N."/>
            <person name="Ovchinnikova G."/>
            <person name="Orwin P."/>
            <person name="Han J.-I.G."/>
            <person name="Woyke T."/>
        </authorList>
    </citation>
    <scope>NUCLEOTIDE SEQUENCE [LARGE SCALE GENOMIC DNA]</scope>
    <source>
        <strain evidence="3">EPS</strain>
    </source>
</reference>
<gene>
    <name evidence="2" type="ordered locus">Varpa_2964</name>
</gene>
<dbReference type="Gene3D" id="3.40.50.720">
    <property type="entry name" value="NAD(P)-binding Rossmann-like Domain"/>
    <property type="match status" value="1"/>
</dbReference>
<dbReference type="PANTHER" id="PTHR43162:SF1">
    <property type="entry name" value="PRESTALK A DIFFERENTIATION PROTEIN A"/>
    <property type="match status" value="1"/>
</dbReference>
<dbReference type="Proteomes" id="UP000008917">
    <property type="component" value="Chromosome"/>
</dbReference>
<dbReference type="eggNOG" id="COG0702">
    <property type="taxonomic scope" value="Bacteria"/>
</dbReference>
<dbReference type="InterPro" id="IPR036291">
    <property type="entry name" value="NAD(P)-bd_dom_sf"/>
</dbReference>
<dbReference type="KEGG" id="vpe:Varpa_2964"/>
<name>E6V6V0_VARPE</name>
<dbReference type="PANTHER" id="PTHR43162">
    <property type="match status" value="1"/>
</dbReference>
<evidence type="ECO:0000259" key="1">
    <source>
        <dbReference type="Pfam" id="PF05368"/>
    </source>
</evidence>
<evidence type="ECO:0000313" key="2">
    <source>
        <dbReference type="EMBL" id="ADU37154.1"/>
    </source>
</evidence>
<dbReference type="SUPFAM" id="SSF51735">
    <property type="entry name" value="NAD(P)-binding Rossmann-fold domains"/>
    <property type="match status" value="1"/>
</dbReference>
<dbReference type="Gene3D" id="3.90.25.10">
    <property type="entry name" value="UDP-galactose 4-epimerase, domain 1"/>
    <property type="match status" value="1"/>
</dbReference>
<dbReference type="STRING" id="595537.Varpa_2964"/>
<dbReference type="AlphaFoldDB" id="E6V6V0"/>
<dbReference type="Pfam" id="PF05368">
    <property type="entry name" value="NmrA"/>
    <property type="match status" value="1"/>
</dbReference>
<reference evidence="2 3" key="2">
    <citation type="journal article" date="2013" name="Genome Announc.">
        <title>Genome of the Root-Associated Plant Growth-Promoting Bacterium Variovorax paradoxus Strain EPS.</title>
        <authorList>
            <person name="Han J.I."/>
            <person name="Spain J.C."/>
            <person name="Leadbetter J.R."/>
            <person name="Ovchinnikova G."/>
            <person name="Goodwin L.A."/>
            <person name="Han C.S."/>
            <person name="Woyke T."/>
            <person name="Davenport K.W."/>
            <person name="Orwin P.M."/>
        </authorList>
    </citation>
    <scope>NUCLEOTIDE SEQUENCE [LARGE SCALE GENOMIC DNA]</scope>
    <source>
        <strain evidence="2 3">EPS</strain>
    </source>
</reference>
<dbReference type="EMBL" id="CP002417">
    <property type="protein sequence ID" value="ADU37154.1"/>
    <property type="molecule type" value="Genomic_DNA"/>
</dbReference>
<proteinExistence type="predicted"/>
<feature type="domain" description="NmrA-like" evidence="1">
    <location>
        <begin position="4"/>
        <end position="255"/>
    </location>
</feature>
<dbReference type="InterPro" id="IPR008030">
    <property type="entry name" value="NmrA-like"/>
</dbReference>
<protein>
    <submittedName>
        <fullName evidence="2">NAD-dependent epimerase/dehydratase</fullName>
    </submittedName>
</protein>
<sequence length="289" mass="30751">MHIILGATGHVGSALAQALLARNEPVTVVTRKASKAESMKTKGAHVVEVDVFDTAALHRVIEGGHRLFALNPPAPPSTDTVAEERKSQNAIVAALEGCKLEKIVCESTYGAQPGDGIGDLGVLYDMEQALRQTGAAPVSAIRAAYYMSNWDASLETAQKEGKVHSMYPPDFKLPMVAPRDLGELAARLMLGAAEASGPYYVEGPERYSPGEVARAFAQALGRPVEVAVTPPDQWEQAFRSLGFSEAAAKSYVAMTRLTLESKEEPAKPERGATTLGDYITALVRKSSGA</sequence>
<evidence type="ECO:0000313" key="3">
    <source>
        <dbReference type="Proteomes" id="UP000008917"/>
    </source>
</evidence>
<dbReference type="OrthoDB" id="9777801at2"/>
<accession>E6V6V0</accession>